<dbReference type="InterPro" id="IPR001936">
    <property type="entry name" value="RasGAP_dom"/>
</dbReference>
<organism evidence="8 9">
    <name type="scientific">Hucho hucho</name>
    <name type="common">huchen</name>
    <dbReference type="NCBI Taxonomy" id="62062"/>
    <lineage>
        <taxon>Eukaryota</taxon>
        <taxon>Metazoa</taxon>
        <taxon>Chordata</taxon>
        <taxon>Craniata</taxon>
        <taxon>Vertebrata</taxon>
        <taxon>Euteleostomi</taxon>
        <taxon>Actinopterygii</taxon>
        <taxon>Neopterygii</taxon>
        <taxon>Teleostei</taxon>
        <taxon>Protacanthopterygii</taxon>
        <taxon>Salmoniformes</taxon>
        <taxon>Salmonidae</taxon>
        <taxon>Salmoninae</taxon>
        <taxon>Hucho</taxon>
    </lineage>
</organism>
<keyword evidence="4" id="KW-0175">Coiled coil</keyword>
<dbReference type="FunFam" id="1.10.418.10:FF:000013">
    <property type="entry name" value="IQ motif containing GTPase activating protein 1"/>
    <property type="match status" value="1"/>
</dbReference>
<reference evidence="8" key="3">
    <citation type="submission" date="2025-09" db="UniProtKB">
        <authorList>
            <consortium name="Ensembl"/>
        </authorList>
    </citation>
    <scope>IDENTIFICATION</scope>
</reference>
<dbReference type="GO" id="GO:0005096">
    <property type="term" value="F:GTPase activator activity"/>
    <property type="evidence" value="ECO:0007669"/>
    <property type="project" value="TreeGrafter"/>
</dbReference>
<feature type="domain" description="Calponin-homology (CH)" evidence="7">
    <location>
        <begin position="23"/>
        <end position="139"/>
    </location>
</feature>
<dbReference type="Gene3D" id="1.10.506.10">
    <property type="entry name" value="GTPase Activation - p120gap, domain 1"/>
    <property type="match status" value="1"/>
</dbReference>
<dbReference type="InterPro" id="IPR036872">
    <property type="entry name" value="CH_dom_sf"/>
</dbReference>
<dbReference type="Pfam" id="PF00616">
    <property type="entry name" value="RasGAP"/>
    <property type="match status" value="1"/>
</dbReference>
<name>A0A4W5MHG2_9TELE</name>
<evidence type="ECO:0000256" key="1">
    <source>
        <dbReference type="ARBA" id="ARBA00022553"/>
    </source>
</evidence>
<dbReference type="GO" id="GO:1903479">
    <property type="term" value="P:mitotic actomyosin contractile ring assembly actin filament organization"/>
    <property type="evidence" value="ECO:0007669"/>
    <property type="project" value="TreeGrafter"/>
</dbReference>
<dbReference type="InterPro" id="IPR000048">
    <property type="entry name" value="IQ_motif_EF-hand-BS"/>
</dbReference>
<dbReference type="Gene3D" id="1.10.418.10">
    <property type="entry name" value="Calponin-like domain"/>
    <property type="match status" value="1"/>
</dbReference>
<dbReference type="PANTHER" id="PTHR14149:SF10">
    <property type="entry name" value="RAS GTPASE-ACTIVATING-LIKE PROTEIN IQGAP3"/>
    <property type="match status" value="1"/>
</dbReference>
<sequence length="1242" mass="140533">YPHRLTAEEMDEQRIQNVAYQYLCRLEEAKRWMEACLHEELPAPTELEEGLRNGVLLAKLGHCFAPKIVPLKKIYDLDQERFKGMGLQFRHTDNINHWRSAMAEIGLPTMFHPETTDIYDKKNMPRTVYCIHALSLYLFRLGLAPQIHDLCGKVKFTEEEINNMKRELDKYGIQMPAFSKIGGILANEITVDEAAVHAAVIAINEAVERGHVEVTAQALQNPSAMLTNLQEHLMPVYQEMLRQARAQKAALAYTKSEGSEEKDIYEEYLTQSEIQENIDKVNVQKAVRSINEALRLGEPRQTVRALMDPDAHLPDVYPFASALYQSELAPLQRQNSNSNILYCLYKELYVAVEMLSAVALINQAVEAKDVGAFCATLVSPAAGLADIDNSLVQRWVSSTTLLTILSTLLTWNDLQRGLNSVNAAAQEEHDQILTIGLINQALCRGDPQKTLAALLLPSSGLEEVMTLNARRYHDVLTRARKQKAEVCLQQLLWLTVSVVCLPLQSVLSSVTAAHSREVHWKASEGLVVQLQARAQGFLLRQKLGARLHFLNTQLPVGAIIKIQAFFRANKAREEYRMLGRWPQLHSQVFHSTTPPLSVVRKFAHLLEMGDNDIRQEGELLRMREEVVRTIRSNRQLETDLDLMDLKIGLLVRNRVTLQEVVSHCKKLTKKNKEQLSDMMALDKSKGLKALSKDKREKLEAYQHLFYLLQTQPLYLAQLIFLMPQNKTTVFMETVIFTLFNYGSDCREAYLLLQLFTTALRHEIKWKVDQPQEVVTGNPTVIKMLVSFYRHARGQNALKEILGPAIREVLQDRTLSIRTDPCEIYKSWVNQTETQTGHKSSLPYEVSAEQALAHPEVQRRLDISIVNLKNLTDRLLNAITSNLHKLPYGMRYTAKVLRDSLHEKFPQASKDELYKIVGNLVYYRYMNPAVVAPDGFDVVEFSAGSSLLPEQRRILGSIARILQHAAAHKHFHGDSPHLRALNDYITLTHSKFRKFLHAACDVPEPEERFNIDEYSEMVILNKPVIYISISELLNTHKLLLEHQGSLCPDQSDPLLNLLRDLGKVPTIHALVGEGAVSAAEPQTEQTLAQYSKMEVSLTLTSKFDVFRGSDDHPDARGILLSTKQLIIDVIRAQPGDTLSEVLRASSSQDQEVQHGWMMHRRAQRDARTPEKMKRNQSIVADGNLSLEEKKRKIQRSLRRLESLGVLTPPDSETQILQLIAKSLSKPSLPGHPPPASVPAASSG</sequence>
<dbReference type="PANTHER" id="PTHR14149">
    <property type="entry name" value="RAS GTPASE-ACTIVATING PROTEIN WITH IQ MOTIF"/>
    <property type="match status" value="1"/>
</dbReference>
<dbReference type="Pfam" id="PF00307">
    <property type="entry name" value="CH"/>
    <property type="match status" value="1"/>
</dbReference>
<evidence type="ECO:0000256" key="3">
    <source>
        <dbReference type="ARBA" id="ARBA00022860"/>
    </source>
</evidence>
<keyword evidence="2" id="KW-0677">Repeat</keyword>
<dbReference type="Pfam" id="PF00612">
    <property type="entry name" value="IQ"/>
    <property type="match status" value="1"/>
</dbReference>
<dbReference type="InterPro" id="IPR001715">
    <property type="entry name" value="CH_dom"/>
</dbReference>
<dbReference type="Ensembl" id="ENSHHUT00000039377.1">
    <property type="protein sequence ID" value="ENSHHUP00000037872.1"/>
    <property type="gene ID" value="ENSHHUG00000022927.1"/>
</dbReference>
<dbReference type="InterPro" id="IPR023152">
    <property type="entry name" value="RasGAP_CS"/>
</dbReference>
<dbReference type="PROSITE" id="PS00509">
    <property type="entry name" value="RAS_GTPASE_ACTIV_1"/>
    <property type="match status" value="1"/>
</dbReference>
<dbReference type="SUPFAM" id="SSF48350">
    <property type="entry name" value="GTPase activation domain, GAP"/>
    <property type="match status" value="1"/>
</dbReference>
<evidence type="ECO:0000259" key="7">
    <source>
        <dbReference type="PROSITE" id="PS50021"/>
    </source>
</evidence>
<keyword evidence="3" id="KW-0112">Calmodulin-binding</keyword>
<evidence type="ECO:0000259" key="6">
    <source>
        <dbReference type="PROSITE" id="PS50018"/>
    </source>
</evidence>
<evidence type="ECO:0000256" key="5">
    <source>
        <dbReference type="SAM" id="MobiDB-lite"/>
    </source>
</evidence>
<accession>A0A4W5MHG2</accession>
<dbReference type="Proteomes" id="UP000314982">
    <property type="component" value="Unassembled WGS sequence"/>
</dbReference>
<keyword evidence="9" id="KW-1185">Reference proteome</keyword>
<dbReference type="AlphaFoldDB" id="A0A4W5MHG2"/>
<evidence type="ECO:0000313" key="9">
    <source>
        <dbReference type="Proteomes" id="UP000314982"/>
    </source>
</evidence>
<protein>
    <submittedName>
        <fullName evidence="8">IQ motif containing GTPase activating protein 3</fullName>
    </submittedName>
</protein>
<feature type="region of interest" description="Disordered" evidence="5">
    <location>
        <begin position="1222"/>
        <end position="1242"/>
    </location>
</feature>
<dbReference type="GeneTree" id="ENSGT00950000183076"/>
<dbReference type="SUPFAM" id="SSF47576">
    <property type="entry name" value="Calponin-homology domain, CH-domain"/>
    <property type="match status" value="1"/>
</dbReference>
<dbReference type="GO" id="GO:0051015">
    <property type="term" value="F:actin filament binding"/>
    <property type="evidence" value="ECO:0007669"/>
    <property type="project" value="TreeGrafter"/>
</dbReference>
<dbReference type="GO" id="GO:0005516">
    <property type="term" value="F:calmodulin binding"/>
    <property type="evidence" value="ECO:0007669"/>
    <property type="project" value="UniProtKB-KW"/>
</dbReference>
<feature type="domain" description="Ras-GAP" evidence="6">
    <location>
        <begin position="746"/>
        <end position="966"/>
    </location>
</feature>
<evidence type="ECO:0000313" key="8">
    <source>
        <dbReference type="Ensembl" id="ENSHHUP00000037872.1"/>
    </source>
</evidence>
<evidence type="ECO:0000256" key="2">
    <source>
        <dbReference type="ARBA" id="ARBA00022737"/>
    </source>
</evidence>
<reference evidence="8" key="2">
    <citation type="submission" date="2025-08" db="UniProtKB">
        <authorList>
            <consortium name="Ensembl"/>
        </authorList>
    </citation>
    <scope>IDENTIFICATION</scope>
</reference>
<dbReference type="SMART" id="SM00033">
    <property type="entry name" value="CH"/>
    <property type="match status" value="1"/>
</dbReference>
<proteinExistence type="predicted"/>
<evidence type="ECO:0000256" key="4">
    <source>
        <dbReference type="SAM" id="Coils"/>
    </source>
</evidence>
<dbReference type="PROSITE" id="PS50018">
    <property type="entry name" value="RAS_GTPASE_ACTIV_2"/>
    <property type="match status" value="1"/>
</dbReference>
<feature type="coiled-coil region" evidence="4">
    <location>
        <begin position="147"/>
        <end position="174"/>
    </location>
</feature>
<dbReference type="GO" id="GO:0005938">
    <property type="term" value="C:cell cortex"/>
    <property type="evidence" value="ECO:0007669"/>
    <property type="project" value="TreeGrafter"/>
</dbReference>
<dbReference type="FunFam" id="1.10.506.10:FF:000004">
    <property type="entry name" value="IQ motif containing GTPase activating protein 1"/>
    <property type="match status" value="1"/>
</dbReference>
<dbReference type="Gene3D" id="1.20.5.190">
    <property type="match status" value="1"/>
</dbReference>
<keyword evidence="1" id="KW-0597">Phosphoprotein</keyword>
<dbReference type="SMART" id="SM00323">
    <property type="entry name" value="RasGAP"/>
    <property type="match status" value="1"/>
</dbReference>
<reference evidence="9" key="1">
    <citation type="submission" date="2018-06" db="EMBL/GenBank/DDBJ databases">
        <title>Genome assembly of Danube salmon.</title>
        <authorList>
            <person name="Macqueen D.J."/>
            <person name="Gundappa M.K."/>
        </authorList>
    </citation>
    <scope>NUCLEOTIDE SEQUENCE [LARGE SCALE GENOMIC DNA]</scope>
</reference>
<dbReference type="PROSITE" id="PS50021">
    <property type="entry name" value="CH"/>
    <property type="match status" value="1"/>
</dbReference>
<dbReference type="InterPro" id="IPR008936">
    <property type="entry name" value="Rho_GTPase_activation_prot"/>
</dbReference>
<dbReference type="PROSITE" id="PS50096">
    <property type="entry name" value="IQ"/>
    <property type="match status" value="2"/>
</dbReference>